<feature type="transmembrane region" description="Helical" evidence="1">
    <location>
        <begin position="32"/>
        <end position="54"/>
    </location>
</feature>
<evidence type="ECO:0000313" key="3">
    <source>
        <dbReference type="EMBL" id="OTG09118.1"/>
    </source>
</evidence>
<evidence type="ECO:0000313" key="4">
    <source>
        <dbReference type="Proteomes" id="UP000215914"/>
    </source>
</evidence>
<reference evidence="2 4" key="1">
    <citation type="journal article" date="2017" name="Nature">
        <title>The sunflower genome provides insights into oil metabolism, flowering and Asterid evolution.</title>
        <authorList>
            <person name="Badouin H."/>
            <person name="Gouzy J."/>
            <person name="Grassa C.J."/>
            <person name="Murat F."/>
            <person name="Staton S.E."/>
            <person name="Cottret L."/>
            <person name="Lelandais-Briere C."/>
            <person name="Owens G.L."/>
            <person name="Carrere S."/>
            <person name="Mayjonade B."/>
            <person name="Legrand L."/>
            <person name="Gill N."/>
            <person name="Kane N.C."/>
            <person name="Bowers J.E."/>
            <person name="Hubner S."/>
            <person name="Bellec A."/>
            <person name="Berard A."/>
            <person name="Berges H."/>
            <person name="Blanchet N."/>
            <person name="Boniface M.C."/>
            <person name="Brunel D."/>
            <person name="Catrice O."/>
            <person name="Chaidir N."/>
            <person name="Claudel C."/>
            <person name="Donnadieu C."/>
            <person name="Faraut T."/>
            <person name="Fievet G."/>
            <person name="Helmstetter N."/>
            <person name="King M."/>
            <person name="Knapp S.J."/>
            <person name="Lai Z."/>
            <person name="Le Paslier M.C."/>
            <person name="Lippi Y."/>
            <person name="Lorenzon L."/>
            <person name="Mandel J.R."/>
            <person name="Marage G."/>
            <person name="Marchand G."/>
            <person name="Marquand E."/>
            <person name="Bret-Mestries E."/>
            <person name="Morien E."/>
            <person name="Nambeesan S."/>
            <person name="Nguyen T."/>
            <person name="Pegot-Espagnet P."/>
            <person name="Pouilly N."/>
            <person name="Raftis F."/>
            <person name="Sallet E."/>
            <person name="Schiex T."/>
            <person name="Thomas J."/>
            <person name="Vandecasteele C."/>
            <person name="Vares D."/>
            <person name="Vear F."/>
            <person name="Vautrin S."/>
            <person name="Crespi M."/>
            <person name="Mangin B."/>
            <person name="Burke J.M."/>
            <person name="Salse J."/>
            <person name="Munos S."/>
            <person name="Vincourt P."/>
            <person name="Rieseberg L.H."/>
            <person name="Langlade N.B."/>
        </authorList>
    </citation>
    <scope>NUCLEOTIDE SEQUENCE [LARGE SCALE GENOMIC DNA]</scope>
    <source>
        <strain evidence="4">cv. SF193</strain>
        <tissue evidence="2">Leaves</tissue>
    </source>
</reference>
<keyword evidence="1" id="KW-1133">Transmembrane helix</keyword>
<proteinExistence type="predicted"/>
<dbReference type="InParanoid" id="A0A251TDH4"/>
<keyword evidence="1" id="KW-0812">Transmembrane</keyword>
<reference evidence="2" key="3">
    <citation type="submission" date="2020-06" db="EMBL/GenBank/DDBJ databases">
        <title>Helianthus annuus Genome sequencing and assembly Release 2.</title>
        <authorList>
            <person name="Gouzy J."/>
            <person name="Langlade N."/>
            <person name="Munos S."/>
        </authorList>
    </citation>
    <scope>NUCLEOTIDE SEQUENCE</scope>
    <source>
        <tissue evidence="2">Leaves</tissue>
    </source>
</reference>
<dbReference type="Gramene" id="mRNA:HanXRQr2_Chr11g0513971">
    <property type="protein sequence ID" value="CDS:HanXRQr2_Chr11g0513971.1"/>
    <property type="gene ID" value="HanXRQr2_Chr11g0513971"/>
</dbReference>
<reference evidence="3" key="2">
    <citation type="submission" date="2017-02" db="EMBL/GenBank/DDBJ databases">
        <title>Sunflower complete genome.</title>
        <authorList>
            <person name="Langlade N."/>
            <person name="Munos S."/>
        </authorList>
    </citation>
    <scope>NUCLEOTIDE SEQUENCE [LARGE SCALE GENOMIC DNA]</scope>
    <source>
        <tissue evidence="3">Leaves</tissue>
    </source>
</reference>
<sequence length="75" mass="8188">MSEMFRKGKSLILVICLQFGFAGMDVLALNDGIVAMYLLFIAFIVMAPFAIVLGRSLSPSLPHMISSLFLKCTMG</sequence>
<dbReference type="EMBL" id="MNCJ02000326">
    <property type="protein sequence ID" value="KAF5783954.1"/>
    <property type="molecule type" value="Genomic_DNA"/>
</dbReference>
<keyword evidence="4" id="KW-1185">Reference proteome</keyword>
<dbReference type="AlphaFoldDB" id="A0A251TDH4"/>
<name>A0A251TDH4_HELAN</name>
<dbReference type="EMBL" id="CM007900">
    <property type="protein sequence ID" value="OTG09118.1"/>
    <property type="molecule type" value="Genomic_DNA"/>
</dbReference>
<protein>
    <submittedName>
        <fullName evidence="3">Uncharacterized protein</fullName>
    </submittedName>
</protein>
<evidence type="ECO:0000313" key="2">
    <source>
        <dbReference type="EMBL" id="KAF5783954.1"/>
    </source>
</evidence>
<gene>
    <name evidence="3" type="ORF">HannXRQ_Chr11g0349421</name>
    <name evidence="2" type="ORF">HanXRQr2_Chr11g0513971</name>
</gene>
<keyword evidence="1" id="KW-0472">Membrane</keyword>
<evidence type="ECO:0000256" key="1">
    <source>
        <dbReference type="SAM" id="Phobius"/>
    </source>
</evidence>
<accession>A0A251TDH4</accession>
<organism evidence="3 4">
    <name type="scientific">Helianthus annuus</name>
    <name type="common">Common sunflower</name>
    <dbReference type="NCBI Taxonomy" id="4232"/>
    <lineage>
        <taxon>Eukaryota</taxon>
        <taxon>Viridiplantae</taxon>
        <taxon>Streptophyta</taxon>
        <taxon>Embryophyta</taxon>
        <taxon>Tracheophyta</taxon>
        <taxon>Spermatophyta</taxon>
        <taxon>Magnoliopsida</taxon>
        <taxon>eudicotyledons</taxon>
        <taxon>Gunneridae</taxon>
        <taxon>Pentapetalae</taxon>
        <taxon>asterids</taxon>
        <taxon>campanulids</taxon>
        <taxon>Asterales</taxon>
        <taxon>Asteraceae</taxon>
        <taxon>Asteroideae</taxon>
        <taxon>Heliantheae alliance</taxon>
        <taxon>Heliantheae</taxon>
        <taxon>Helianthus</taxon>
    </lineage>
</organism>
<dbReference type="Proteomes" id="UP000215914">
    <property type="component" value="Chromosome 11"/>
</dbReference>